<evidence type="ECO:0000313" key="2">
    <source>
        <dbReference type="Proteomes" id="UP000664940"/>
    </source>
</evidence>
<name>A0A834BH93_9CHIR</name>
<protein>
    <submittedName>
        <fullName evidence="1">Uncharacterized protein</fullName>
    </submittedName>
</protein>
<proteinExistence type="predicted"/>
<dbReference type="Proteomes" id="UP000664940">
    <property type="component" value="Unassembled WGS sequence"/>
</dbReference>
<sequence length="144" mass="16144">MGAGASASSQLLLRCRTKLKSYSLHLHLPPGVLGYKHSIPFWTKGVKIEKITLFLFLPLSATAPPPQLPPCPITPDFLSELQEQHPSLCFLPGSPPLTPTWCVILCIVLSHLSSPCIFTRFTARCFFPIFKNHSGCFCFFWWVQ</sequence>
<accession>A0A834BH93</accession>
<reference evidence="1 2" key="1">
    <citation type="journal article" date="2020" name="Nature">
        <title>Six reference-quality genomes reveal evolution of bat adaptations.</title>
        <authorList>
            <person name="Jebb D."/>
            <person name="Huang Z."/>
            <person name="Pippel M."/>
            <person name="Hughes G.M."/>
            <person name="Lavrichenko K."/>
            <person name="Devanna P."/>
            <person name="Winkler S."/>
            <person name="Jermiin L.S."/>
            <person name="Skirmuntt E.C."/>
            <person name="Katzourakis A."/>
            <person name="Burkitt-Gray L."/>
            <person name="Ray D.A."/>
            <person name="Sullivan K.A.M."/>
            <person name="Roscito J.G."/>
            <person name="Kirilenko B.M."/>
            <person name="Davalos L.M."/>
            <person name="Corthals A.P."/>
            <person name="Power M.L."/>
            <person name="Jones G."/>
            <person name="Ransome R.D."/>
            <person name="Dechmann D.K.N."/>
            <person name="Locatelli A.G."/>
            <person name="Puechmaille S.J."/>
            <person name="Fedrigo O."/>
            <person name="Jarvis E.D."/>
            <person name="Hiller M."/>
            <person name="Vernes S.C."/>
            <person name="Myers E.W."/>
            <person name="Teeling E.C."/>
        </authorList>
    </citation>
    <scope>NUCLEOTIDE SEQUENCE [LARGE SCALE GENOMIC DNA]</scope>
    <source>
        <strain evidence="1">Bat1K_MPI-CBG_1</strain>
    </source>
</reference>
<gene>
    <name evidence="1" type="ORF">HJG60_007793</name>
</gene>
<dbReference type="AlphaFoldDB" id="A0A834BH93"/>
<evidence type="ECO:0000313" key="1">
    <source>
        <dbReference type="EMBL" id="KAF6130815.1"/>
    </source>
</evidence>
<comment type="caution">
    <text evidence="1">The sequence shown here is derived from an EMBL/GenBank/DDBJ whole genome shotgun (WGS) entry which is preliminary data.</text>
</comment>
<dbReference type="EMBL" id="JABVXQ010000001">
    <property type="protein sequence ID" value="KAF6130815.1"/>
    <property type="molecule type" value="Genomic_DNA"/>
</dbReference>
<organism evidence="1 2">
    <name type="scientific">Phyllostomus discolor</name>
    <name type="common">pale spear-nosed bat</name>
    <dbReference type="NCBI Taxonomy" id="89673"/>
    <lineage>
        <taxon>Eukaryota</taxon>
        <taxon>Metazoa</taxon>
        <taxon>Chordata</taxon>
        <taxon>Craniata</taxon>
        <taxon>Vertebrata</taxon>
        <taxon>Euteleostomi</taxon>
        <taxon>Mammalia</taxon>
        <taxon>Eutheria</taxon>
        <taxon>Laurasiatheria</taxon>
        <taxon>Chiroptera</taxon>
        <taxon>Yangochiroptera</taxon>
        <taxon>Phyllostomidae</taxon>
        <taxon>Phyllostominae</taxon>
        <taxon>Phyllostomus</taxon>
    </lineage>
</organism>